<gene>
    <name evidence="11" type="ORF">DKX38_004816</name>
</gene>
<keyword evidence="5" id="KW-0378">Hydrolase</keyword>
<evidence type="ECO:0000256" key="3">
    <source>
        <dbReference type="ARBA" id="ARBA00005582"/>
    </source>
</evidence>
<dbReference type="EMBL" id="VDCV01000003">
    <property type="protein sequence ID" value="KAB5564762.1"/>
    <property type="molecule type" value="Genomic_DNA"/>
</dbReference>
<comment type="cofactor">
    <cofactor evidence="1">
        <name>Mg(2+)</name>
        <dbReference type="ChEBI" id="CHEBI:18420"/>
    </cofactor>
</comment>
<feature type="domain" description="Nudix hydrolase" evidence="10">
    <location>
        <begin position="175"/>
        <end position="327"/>
    </location>
</feature>
<keyword evidence="9" id="KW-0472">Membrane</keyword>
<keyword evidence="7" id="KW-0809">Transit peptide</keyword>
<sequence>MLRNKQHIFMRQHLHPILFLANYKSFILIFMHAIVTLARTRIYCSIGKQHNLPIILDAKDNFNPFVFCERVNERRTKCQNHMIKEAAVLVQVLVIFKSNENSEAAISLKEHGQQFHVLQLARYVEPLSSSVAIIDCTIFVIFSVSIFATVCKPRIQVMATLLARTGRHRQRYVDQFRLVAGCIPYKLEKNVEDQGSNVEDRVLVLMISTPKRDDLVFPKGGWEDDETLDEAACREAIEEAGVKGILDVGLFSLLENPLGVWEFRSKSSQNSCTLAGGCRGYMFGLQVTEELDHWPGQASYSRKWLTIDEAFEHCRYDWMRDALKHFLTSLPRSKDLGRRSDLAEIRMIPVSKNEVEGAILSPNYLVIPSGAQHLEDSSSKRVVQV</sequence>
<dbReference type="InterPro" id="IPR000086">
    <property type="entry name" value="NUDIX_hydrolase_dom"/>
</dbReference>
<dbReference type="AlphaFoldDB" id="A0A5N5NC69"/>
<organism evidence="11 12">
    <name type="scientific">Salix brachista</name>
    <dbReference type="NCBI Taxonomy" id="2182728"/>
    <lineage>
        <taxon>Eukaryota</taxon>
        <taxon>Viridiplantae</taxon>
        <taxon>Streptophyta</taxon>
        <taxon>Embryophyta</taxon>
        <taxon>Tracheophyta</taxon>
        <taxon>Spermatophyta</taxon>
        <taxon>Magnoliopsida</taxon>
        <taxon>eudicotyledons</taxon>
        <taxon>Gunneridae</taxon>
        <taxon>Pentapetalae</taxon>
        <taxon>rosids</taxon>
        <taxon>fabids</taxon>
        <taxon>Malpighiales</taxon>
        <taxon>Salicaceae</taxon>
        <taxon>Saliceae</taxon>
        <taxon>Salix</taxon>
    </lineage>
</organism>
<dbReference type="InterPro" id="IPR020084">
    <property type="entry name" value="NUDIX_hydrolase_CS"/>
</dbReference>
<keyword evidence="9" id="KW-1133">Transmembrane helix</keyword>
<dbReference type="InterPro" id="IPR015797">
    <property type="entry name" value="NUDIX_hydrolase-like_dom_sf"/>
</dbReference>
<dbReference type="Pfam" id="PF00293">
    <property type="entry name" value="NUDIX"/>
    <property type="match status" value="1"/>
</dbReference>
<evidence type="ECO:0000256" key="8">
    <source>
        <dbReference type="ARBA" id="ARBA00023128"/>
    </source>
</evidence>
<evidence type="ECO:0000256" key="6">
    <source>
        <dbReference type="ARBA" id="ARBA00022842"/>
    </source>
</evidence>
<reference evidence="12" key="1">
    <citation type="journal article" date="2019" name="Gigascience">
        <title>De novo genome assembly of the endangered Acer yangbiense, a plant species with extremely small populations endemic to Yunnan Province, China.</title>
        <authorList>
            <person name="Yang J."/>
            <person name="Wariss H.M."/>
            <person name="Tao L."/>
            <person name="Zhang R."/>
            <person name="Yun Q."/>
            <person name="Hollingsworth P."/>
            <person name="Dao Z."/>
            <person name="Luo G."/>
            <person name="Guo H."/>
            <person name="Ma Y."/>
            <person name="Sun W."/>
        </authorList>
    </citation>
    <scope>NUCLEOTIDE SEQUENCE [LARGE SCALE GENOMIC DNA]</scope>
    <source>
        <strain evidence="12">cv. br00</strain>
    </source>
</reference>
<dbReference type="FunFam" id="3.90.79.10:FF:000030">
    <property type="entry name" value="Nudix hydrolase 13 mitochondrial"/>
    <property type="match status" value="1"/>
</dbReference>
<comment type="similarity">
    <text evidence="3">Belongs to the Nudix hydrolase family.</text>
</comment>
<feature type="transmembrane region" description="Helical" evidence="9">
    <location>
        <begin position="20"/>
        <end position="38"/>
    </location>
</feature>
<evidence type="ECO:0000256" key="7">
    <source>
        <dbReference type="ARBA" id="ARBA00022946"/>
    </source>
</evidence>
<evidence type="ECO:0000313" key="12">
    <source>
        <dbReference type="Proteomes" id="UP000326939"/>
    </source>
</evidence>
<dbReference type="PROSITE" id="PS51462">
    <property type="entry name" value="NUDIX"/>
    <property type="match status" value="1"/>
</dbReference>
<protein>
    <recommendedName>
        <fullName evidence="10">Nudix hydrolase domain-containing protein</fullName>
    </recommendedName>
</protein>
<dbReference type="CDD" id="cd04666">
    <property type="entry name" value="NUDIX_DIPP2_like_Nudt4"/>
    <property type="match status" value="1"/>
</dbReference>
<accession>A0A5N5NC69</accession>
<dbReference type="Proteomes" id="UP000326939">
    <property type="component" value="Chromosome 3"/>
</dbReference>
<dbReference type="PANTHER" id="PTHR12629:SF71">
    <property type="entry name" value="HYDROLASE 13, MITOCHONDRIAL, PUTATIVE, EXPRESSED-RELATED"/>
    <property type="match status" value="1"/>
</dbReference>
<evidence type="ECO:0000256" key="2">
    <source>
        <dbReference type="ARBA" id="ARBA00004173"/>
    </source>
</evidence>
<keyword evidence="9" id="KW-0812">Transmembrane</keyword>
<dbReference type="PROSITE" id="PS00893">
    <property type="entry name" value="NUDIX_BOX"/>
    <property type="match status" value="1"/>
</dbReference>
<proteinExistence type="inferred from homology"/>
<dbReference type="PANTHER" id="PTHR12629">
    <property type="entry name" value="DIPHOSPHOINOSITOL POLYPHOSPHATE PHOSPHOHYDROLASE"/>
    <property type="match status" value="1"/>
</dbReference>
<keyword evidence="12" id="KW-1185">Reference proteome</keyword>
<evidence type="ECO:0000256" key="5">
    <source>
        <dbReference type="ARBA" id="ARBA00022801"/>
    </source>
</evidence>
<keyword evidence="6" id="KW-0460">Magnesium</keyword>
<comment type="caution">
    <text evidence="11">The sequence shown here is derived from an EMBL/GenBank/DDBJ whole genome shotgun (WGS) entry which is preliminary data.</text>
</comment>
<evidence type="ECO:0000256" key="4">
    <source>
        <dbReference type="ARBA" id="ARBA00022723"/>
    </source>
</evidence>
<name>A0A5N5NC69_9ROSI</name>
<evidence type="ECO:0000256" key="9">
    <source>
        <dbReference type="SAM" id="Phobius"/>
    </source>
</evidence>
<dbReference type="GO" id="GO:0046872">
    <property type="term" value="F:metal ion binding"/>
    <property type="evidence" value="ECO:0007669"/>
    <property type="project" value="UniProtKB-KW"/>
</dbReference>
<dbReference type="GO" id="GO:0005634">
    <property type="term" value="C:nucleus"/>
    <property type="evidence" value="ECO:0007669"/>
    <property type="project" value="TreeGrafter"/>
</dbReference>
<evidence type="ECO:0000259" key="10">
    <source>
        <dbReference type="PROSITE" id="PS51462"/>
    </source>
</evidence>
<dbReference type="GO" id="GO:0016462">
    <property type="term" value="F:pyrophosphatase activity"/>
    <property type="evidence" value="ECO:0007669"/>
    <property type="project" value="InterPro"/>
</dbReference>
<comment type="subcellular location">
    <subcellularLocation>
        <location evidence="2">Mitochondrion</location>
    </subcellularLocation>
</comment>
<keyword evidence="4" id="KW-0479">Metal-binding</keyword>
<dbReference type="GO" id="GO:0005739">
    <property type="term" value="C:mitochondrion"/>
    <property type="evidence" value="ECO:0007669"/>
    <property type="project" value="UniProtKB-SubCell"/>
</dbReference>
<evidence type="ECO:0000313" key="11">
    <source>
        <dbReference type="EMBL" id="KAB5564762.1"/>
    </source>
</evidence>
<dbReference type="InterPro" id="IPR047198">
    <property type="entry name" value="DDP-like_NUDIX"/>
</dbReference>
<dbReference type="SUPFAM" id="SSF55811">
    <property type="entry name" value="Nudix"/>
    <property type="match status" value="1"/>
</dbReference>
<evidence type="ECO:0000256" key="1">
    <source>
        <dbReference type="ARBA" id="ARBA00001946"/>
    </source>
</evidence>
<keyword evidence="8" id="KW-0496">Mitochondrion</keyword>
<dbReference type="Gene3D" id="3.90.79.10">
    <property type="entry name" value="Nucleoside Triphosphate Pyrophosphohydrolase"/>
    <property type="match status" value="1"/>
</dbReference>